<organism evidence="9 10">
    <name type="scientific">Undibacterium terreum</name>
    <dbReference type="NCBI Taxonomy" id="1224302"/>
    <lineage>
        <taxon>Bacteria</taxon>
        <taxon>Pseudomonadati</taxon>
        <taxon>Pseudomonadota</taxon>
        <taxon>Betaproteobacteria</taxon>
        <taxon>Burkholderiales</taxon>
        <taxon>Oxalobacteraceae</taxon>
        <taxon>Undibacterium</taxon>
    </lineage>
</organism>
<evidence type="ECO:0000256" key="3">
    <source>
        <dbReference type="ARBA" id="ARBA00022676"/>
    </source>
</evidence>
<accession>A0A916XIV0</accession>
<keyword evidence="3" id="KW-0328">Glycosyltransferase</keyword>
<keyword evidence="5 8" id="KW-0812">Transmembrane</keyword>
<evidence type="ECO:0000256" key="8">
    <source>
        <dbReference type="SAM" id="Phobius"/>
    </source>
</evidence>
<feature type="transmembrane region" description="Helical" evidence="8">
    <location>
        <begin position="372"/>
        <end position="395"/>
    </location>
</feature>
<dbReference type="Proteomes" id="UP000637423">
    <property type="component" value="Unassembled WGS sequence"/>
</dbReference>
<evidence type="ECO:0000256" key="1">
    <source>
        <dbReference type="ARBA" id="ARBA00004651"/>
    </source>
</evidence>
<evidence type="ECO:0000313" key="9">
    <source>
        <dbReference type="EMBL" id="GGC76567.1"/>
    </source>
</evidence>
<feature type="transmembrane region" description="Helical" evidence="8">
    <location>
        <begin position="448"/>
        <end position="471"/>
    </location>
</feature>
<keyword evidence="6 8" id="KW-1133">Transmembrane helix</keyword>
<reference evidence="9" key="1">
    <citation type="journal article" date="2014" name="Int. J. Syst. Evol. Microbiol.">
        <title>Complete genome sequence of Corynebacterium casei LMG S-19264T (=DSM 44701T), isolated from a smear-ripened cheese.</title>
        <authorList>
            <consortium name="US DOE Joint Genome Institute (JGI-PGF)"/>
            <person name="Walter F."/>
            <person name="Albersmeier A."/>
            <person name="Kalinowski J."/>
            <person name="Ruckert C."/>
        </authorList>
    </citation>
    <scope>NUCLEOTIDE SEQUENCE</scope>
    <source>
        <strain evidence="9">CGMCC 1.10998</strain>
    </source>
</reference>
<comment type="subcellular location">
    <subcellularLocation>
        <location evidence="1">Cell membrane</location>
        <topology evidence="1">Multi-pass membrane protein</topology>
    </subcellularLocation>
</comment>
<dbReference type="PANTHER" id="PTHR33908:SF11">
    <property type="entry name" value="MEMBRANE PROTEIN"/>
    <property type="match status" value="1"/>
</dbReference>
<feature type="transmembrane region" description="Helical" evidence="8">
    <location>
        <begin position="288"/>
        <end position="310"/>
    </location>
</feature>
<reference evidence="9" key="2">
    <citation type="submission" date="2020-09" db="EMBL/GenBank/DDBJ databases">
        <authorList>
            <person name="Sun Q."/>
            <person name="Zhou Y."/>
        </authorList>
    </citation>
    <scope>NUCLEOTIDE SEQUENCE</scope>
    <source>
        <strain evidence="9">CGMCC 1.10998</strain>
    </source>
</reference>
<dbReference type="AlphaFoldDB" id="A0A916XIV0"/>
<evidence type="ECO:0008006" key="11">
    <source>
        <dbReference type="Google" id="ProtNLM"/>
    </source>
</evidence>
<keyword evidence="2" id="KW-1003">Cell membrane</keyword>
<gene>
    <name evidence="9" type="ORF">GCM10011396_24760</name>
</gene>
<evidence type="ECO:0000256" key="7">
    <source>
        <dbReference type="ARBA" id="ARBA00023136"/>
    </source>
</evidence>
<sequence length="581" mass="65415">MKPVRLPAAATIALPRWVIFALCLLYILPGLLGRDPWKGDDASSFGVMWTMAHGGLQDWLWPHIVGLPMPQEGPLAFWLGALCIKLFGWLVGDATAARLSTACFFLLGSVSVWYSTYLLGRRTEAQPLKLAFGGQPEPRDFGRTLADGALLIYLGCLGLLLPSHETNAESLHISLVAYSLYLGVRLLDAPAKRVGLRLGICLGLMALTRGWVLPLALIICLSILSVYLKQKYHRILLGISLPAAVLVTAAWVFAINIIHPFSSSPFAAWMQWNTRQIDMPNLDSAIYFFRYGIWFAWPAWPFAAWAIFAWRKQEKALHIALPVTYVVCVTALALMNHYPEQSILLPILPPLAMLAAFGLPTMKRSAINAVDWFAVMVMTGFAAIIWFAWLAMMTGWPAGVSKKVLSWAPGFTPEFNIFTFILALAVSVAWFRLVYWRISRQPSVLWRAVVLSTGGVILSWLLLMSLCLPLINHRITYARVAQDIARQIELSTHKSYNCIDSNVDPAQRASFAYFGELRFSGFLDQHCDLLLLQDSRSLQEKSAKEMTPEDRNYRGPWERIWQGRRAYDKDESFTLYMRKQP</sequence>
<evidence type="ECO:0000256" key="6">
    <source>
        <dbReference type="ARBA" id="ARBA00022989"/>
    </source>
</evidence>
<feature type="transmembrane region" description="Helical" evidence="8">
    <location>
        <begin position="415"/>
        <end position="436"/>
    </location>
</feature>
<dbReference type="PANTHER" id="PTHR33908">
    <property type="entry name" value="MANNOSYLTRANSFERASE YKCB-RELATED"/>
    <property type="match status" value="1"/>
</dbReference>
<feature type="transmembrane region" description="Helical" evidence="8">
    <location>
        <begin position="343"/>
        <end position="360"/>
    </location>
</feature>
<evidence type="ECO:0000256" key="5">
    <source>
        <dbReference type="ARBA" id="ARBA00022692"/>
    </source>
</evidence>
<evidence type="ECO:0000256" key="4">
    <source>
        <dbReference type="ARBA" id="ARBA00022679"/>
    </source>
</evidence>
<feature type="transmembrane region" description="Helical" evidence="8">
    <location>
        <begin position="6"/>
        <end position="28"/>
    </location>
</feature>
<protein>
    <recommendedName>
        <fullName evidence="11">4-amino-4-deoxy-L-arabinose transferase</fullName>
    </recommendedName>
</protein>
<dbReference type="GO" id="GO:0009103">
    <property type="term" value="P:lipopolysaccharide biosynthetic process"/>
    <property type="evidence" value="ECO:0007669"/>
    <property type="project" value="UniProtKB-ARBA"/>
</dbReference>
<keyword evidence="7 8" id="KW-0472">Membrane</keyword>
<dbReference type="GO" id="GO:0005886">
    <property type="term" value="C:plasma membrane"/>
    <property type="evidence" value="ECO:0007669"/>
    <property type="project" value="UniProtKB-SubCell"/>
</dbReference>
<comment type="caution">
    <text evidence="9">The sequence shown here is derived from an EMBL/GenBank/DDBJ whole genome shotgun (WGS) entry which is preliminary data.</text>
</comment>
<keyword evidence="4" id="KW-0808">Transferase</keyword>
<dbReference type="InterPro" id="IPR050297">
    <property type="entry name" value="LipidA_mod_glycosyltrf_83"/>
</dbReference>
<evidence type="ECO:0000313" key="10">
    <source>
        <dbReference type="Proteomes" id="UP000637423"/>
    </source>
</evidence>
<feature type="transmembrane region" description="Helical" evidence="8">
    <location>
        <begin position="317"/>
        <end position="337"/>
    </location>
</feature>
<feature type="transmembrane region" description="Helical" evidence="8">
    <location>
        <begin position="235"/>
        <end position="258"/>
    </location>
</feature>
<feature type="transmembrane region" description="Helical" evidence="8">
    <location>
        <begin position="211"/>
        <end position="228"/>
    </location>
</feature>
<feature type="transmembrane region" description="Helical" evidence="8">
    <location>
        <begin position="141"/>
        <end position="161"/>
    </location>
</feature>
<dbReference type="EMBL" id="BMED01000002">
    <property type="protein sequence ID" value="GGC76567.1"/>
    <property type="molecule type" value="Genomic_DNA"/>
</dbReference>
<name>A0A916XIV0_9BURK</name>
<keyword evidence="10" id="KW-1185">Reference proteome</keyword>
<proteinExistence type="predicted"/>
<dbReference type="GO" id="GO:0016763">
    <property type="term" value="F:pentosyltransferase activity"/>
    <property type="evidence" value="ECO:0007669"/>
    <property type="project" value="TreeGrafter"/>
</dbReference>
<feature type="transmembrane region" description="Helical" evidence="8">
    <location>
        <begin position="75"/>
        <end position="92"/>
    </location>
</feature>
<feature type="transmembrane region" description="Helical" evidence="8">
    <location>
        <begin position="98"/>
        <end position="120"/>
    </location>
</feature>
<dbReference type="RefSeq" id="WP_188566345.1">
    <property type="nucleotide sequence ID" value="NZ_BMED01000002.1"/>
</dbReference>
<evidence type="ECO:0000256" key="2">
    <source>
        <dbReference type="ARBA" id="ARBA00022475"/>
    </source>
</evidence>